<proteinExistence type="predicted"/>
<gene>
    <name evidence="1" type="ORF">ENV35_03820</name>
</gene>
<sequence length="797" mass="88806">MKQSDKIETMLPEKVKGDYPSRNNWDITIALIAAIAASKRDFPLFLTKRLAERIKKVALSIQQELSNIDSMLDSLPLKKLGLSQSKINALKTEISQIPDSIRPLTLTSINPVLNELKQNITAYSNKEARERISESIESLINLYTVLIQYIEYLSDATQDYSSVVFPTSLLSYVKNKSLTMLEKDVDTDSARQWIEKLIDLKVTIDTITKVKKPVELIMTGTGSATDGIQEGIPASITGNLSEPYENEDSTLDLLIDGTEYLCSLSTAQGATLLTTSPTNYGGSIGYAWLICQNTGTPPTTLTLKYYLNDNPTFSSFTADLTVSSDWIYLRNTDLCDAWNTQTGLHASLYYQLVKVITTKVGESASLKVFDYETDHPLPQGSISPLVTLGYQNNKVIGKWTWIKDHKKTINNNCPAKVSVNNLYTISGTYGKIYNSNTFSVSKLEGTITITRGSNIGIIPDFNLLEFGIQKGDKILISGTSNYLYTITKVTSQTVTFNENATEKGDFSFIIFPDTSVIRQGDLLETPYFNRKITSVSNNLITIDGYFPLELPNLASMPFSIRHNGIILSSPQKSKESAISAVTAPSELGLPTQEARGSVFGFTGASFQNYQIEKGDLLIINGNTYKIKENGVNLELIDPITNNTTGTFVIKNGNYVEWENLVNSVKSYDSQGLANLIDSLKRMLKVIQIKQAVLTGFHSSINIAIQNLATLIDCIDNYKITMDPDITRILMALKDMKAERAVELFETCQFKSAFALKSDEITYSSYFAKKVRDFMGEIQSSRFDLVQIDLLNYYNRKR</sequence>
<organism evidence="1">
    <name type="scientific">Dictyoglomus turgidum</name>
    <dbReference type="NCBI Taxonomy" id="513050"/>
    <lineage>
        <taxon>Bacteria</taxon>
        <taxon>Pseudomonadati</taxon>
        <taxon>Dictyoglomota</taxon>
        <taxon>Dictyoglomia</taxon>
        <taxon>Dictyoglomales</taxon>
        <taxon>Dictyoglomaceae</taxon>
        <taxon>Dictyoglomus</taxon>
    </lineage>
</organism>
<evidence type="ECO:0000313" key="1">
    <source>
        <dbReference type="EMBL" id="HGB30986.1"/>
    </source>
</evidence>
<name>A0A7C3WM12_9BACT</name>
<reference evidence="1" key="1">
    <citation type="journal article" date="2020" name="mSystems">
        <title>Genome- and Community-Level Interaction Insights into Carbon Utilization and Element Cycling Functions of Hydrothermarchaeota in Hydrothermal Sediment.</title>
        <authorList>
            <person name="Zhou Z."/>
            <person name="Liu Y."/>
            <person name="Xu W."/>
            <person name="Pan J."/>
            <person name="Luo Z.H."/>
            <person name="Li M."/>
        </authorList>
    </citation>
    <scope>NUCLEOTIDE SEQUENCE [LARGE SCALE GENOMIC DNA]</scope>
    <source>
        <strain evidence="1">SpSt-751</strain>
    </source>
</reference>
<dbReference type="EMBL" id="DTGA01000091">
    <property type="protein sequence ID" value="HGB30986.1"/>
    <property type="molecule type" value="Genomic_DNA"/>
</dbReference>
<protein>
    <submittedName>
        <fullName evidence="1">Uncharacterized protein</fullName>
    </submittedName>
</protein>
<dbReference type="AlphaFoldDB" id="A0A7C3WM12"/>
<comment type="caution">
    <text evidence="1">The sequence shown here is derived from an EMBL/GenBank/DDBJ whole genome shotgun (WGS) entry which is preliminary data.</text>
</comment>
<accession>A0A7C3WM12</accession>